<dbReference type="Gene3D" id="3.10.450.50">
    <property type="match status" value="1"/>
</dbReference>
<evidence type="ECO:0000313" key="2">
    <source>
        <dbReference type="EMBL" id="QQL48756.1"/>
    </source>
</evidence>
<dbReference type="KEGG" id="mgik:GO620_011260"/>
<accession>A0A6I4HZR2</accession>
<dbReference type="Proteomes" id="UP000429232">
    <property type="component" value="Chromosome"/>
</dbReference>
<dbReference type="EMBL" id="CP066775">
    <property type="protein sequence ID" value="QQL48756.1"/>
    <property type="molecule type" value="Genomic_DNA"/>
</dbReference>
<proteinExistence type="predicted"/>
<name>A0A6I4HZR2_9SPHI</name>
<dbReference type="AlphaFoldDB" id="A0A6I4HZR2"/>
<dbReference type="InterPro" id="IPR037401">
    <property type="entry name" value="SnoaL-like"/>
</dbReference>
<protein>
    <submittedName>
        <fullName evidence="2">Nuclear transport factor 2 family protein</fullName>
    </submittedName>
</protein>
<dbReference type="InterPro" id="IPR032710">
    <property type="entry name" value="NTF2-like_dom_sf"/>
</dbReference>
<gene>
    <name evidence="2" type="ORF">GO620_011260</name>
</gene>
<sequence length="114" mass="13309">MEKQEIIKIIYNAFNRRDIDAVMAYLHPEVEWPNGWEGGYVYGHDAVRDYWTRQWAEIDPTVEPVNISFINDNEINVSVKQLVKDKAGAILFDGMVRHHYYFSGSLVTKMVICK</sequence>
<dbReference type="Pfam" id="PF12680">
    <property type="entry name" value="SnoaL_2"/>
    <property type="match status" value="1"/>
</dbReference>
<organism evidence="2 3">
    <name type="scientific">Mucilaginibacter ginkgonis</name>
    <dbReference type="NCBI Taxonomy" id="2682091"/>
    <lineage>
        <taxon>Bacteria</taxon>
        <taxon>Pseudomonadati</taxon>
        <taxon>Bacteroidota</taxon>
        <taxon>Sphingobacteriia</taxon>
        <taxon>Sphingobacteriales</taxon>
        <taxon>Sphingobacteriaceae</taxon>
        <taxon>Mucilaginibacter</taxon>
    </lineage>
</organism>
<reference evidence="2 3" key="1">
    <citation type="submission" date="2020-12" db="EMBL/GenBank/DDBJ databases">
        <title>HMF7856_wgs.fasta genome submission.</title>
        <authorList>
            <person name="Kang H."/>
            <person name="Kim H."/>
            <person name="Joh K."/>
        </authorList>
    </citation>
    <scope>NUCLEOTIDE SEQUENCE [LARGE SCALE GENOMIC DNA]</scope>
    <source>
        <strain evidence="2 3">HMF7856</strain>
    </source>
</reference>
<dbReference type="SUPFAM" id="SSF54427">
    <property type="entry name" value="NTF2-like"/>
    <property type="match status" value="1"/>
</dbReference>
<evidence type="ECO:0000259" key="1">
    <source>
        <dbReference type="Pfam" id="PF12680"/>
    </source>
</evidence>
<evidence type="ECO:0000313" key="3">
    <source>
        <dbReference type="Proteomes" id="UP000429232"/>
    </source>
</evidence>
<keyword evidence="3" id="KW-1185">Reference proteome</keyword>
<feature type="domain" description="SnoaL-like" evidence="1">
    <location>
        <begin position="11"/>
        <end position="72"/>
    </location>
</feature>
<dbReference type="RefSeq" id="WP_157525460.1">
    <property type="nucleotide sequence ID" value="NZ_CP066775.1"/>
</dbReference>